<dbReference type="InterPro" id="IPR006549">
    <property type="entry name" value="HAD-SF_hydro_IIIA"/>
</dbReference>
<evidence type="ECO:0000313" key="2">
    <source>
        <dbReference type="Proteomes" id="UP001165041"/>
    </source>
</evidence>
<evidence type="ECO:0008006" key="3">
    <source>
        <dbReference type="Google" id="ProtNLM"/>
    </source>
</evidence>
<dbReference type="PANTHER" id="PTHR42891">
    <property type="entry name" value="D-GLYCERO-BETA-D-MANNO-HEPTOSE-1,7-BISPHOSPHATE 7-PHOSPHATASE"/>
    <property type="match status" value="1"/>
</dbReference>
<dbReference type="RefSeq" id="WP_285740303.1">
    <property type="nucleotide sequence ID" value="NZ_BSSA01000038.1"/>
</dbReference>
<organism evidence="1 2">
    <name type="scientific">Kitasatospora phosalacinea</name>
    <dbReference type="NCBI Taxonomy" id="2065"/>
    <lineage>
        <taxon>Bacteria</taxon>
        <taxon>Bacillati</taxon>
        <taxon>Actinomycetota</taxon>
        <taxon>Actinomycetes</taxon>
        <taxon>Kitasatosporales</taxon>
        <taxon>Streptomycetaceae</taxon>
        <taxon>Kitasatospora</taxon>
    </lineage>
</organism>
<dbReference type="Proteomes" id="UP001165041">
    <property type="component" value="Unassembled WGS sequence"/>
</dbReference>
<gene>
    <name evidence="1" type="ORF">Kpho02_70360</name>
</gene>
<reference evidence="1" key="1">
    <citation type="submission" date="2023-02" db="EMBL/GenBank/DDBJ databases">
        <title>Kitasatospora phosalacinea NBRC 14627.</title>
        <authorList>
            <person name="Ichikawa N."/>
            <person name="Sato H."/>
            <person name="Tonouchi N."/>
        </authorList>
    </citation>
    <scope>NUCLEOTIDE SEQUENCE</scope>
    <source>
        <strain evidence="1">NBRC 14627</strain>
    </source>
</reference>
<dbReference type="Gene3D" id="3.40.50.1000">
    <property type="entry name" value="HAD superfamily/HAD-like"/>
    <property type="match status" value="1"/>
</dbReference>
<comment type="caution">
    <text evidence="1">The sequence shown here is derived from an EMBL/GenBank/DDBJ whole genome shotgun (WGS) entry which is preliminary data.</text>
</comment>
<dbReference type="SUPFAM" id="SSF56784">
    <property type="entry name" value="HAD-like"/>
    <property type="match status" value="1"/>
</dbReference>
<dbReference type="GO" id="GO:0005975">
    <property type="term" value="P:carbohydrate metabolic process"/>
    <property type="evidence" value="ECO:0007669"/>
    <property type="project" value="InterPro"/>
</dbReference>
<accession>A0A9W6QGS0</accession>
<dbReference type="EMBL" id="BSSA01000038">
    <property type="protein sequence ID" value="GLW74739.1"/>
    <property type="molecule type" value="Genomic_DNA"/>
</dbReference>
<dbReference type="GO" id="GO:0016791">
    <property type="term" value="F:phosphatase activity"/>
    <property type="evidence" value="ECO:0007669"/>
    <property type="project" value="InterPro"/>
</dbReference>
<dbReference type="NCBIfam" id="TIGR01662">
    <property type="entry name" value="HAD-SF-IIIA"/>
    <property type="match status" value="1"/>
</dbReference>
<dbReference type="InterPro" id="IPR004446">
    <property type="entry name" value="Heptose_bisP_phosphatase"/>
</dbReference>
<protein>
    <recommendedName>
        <fullName evidence="3">D,D-heptose 1,7-bisphosphate phosphatase</fullName>
    </recommendedName>
</protein>
<dbReference type="AlphaFoldDB" id="A0A9W6QGS0"/>
<dbReference type="InterPro" id="IPR036412">
    <property type="entry name" value="HAD-like_sf"/>
</dbReference>
<sequence>MFLDRDGTLTEPRHYPSAPDDLVLFSGIGPPLRALQDDGFALLVVTNQSGLARGLFDEEDLAAMHRYLGRVLKVLITADR</sequence>
<evidence type="ECO:0000313" key="1">
    <source>
        <dbReference type="EMBL" id="GLW74739.1"/>
    </source>
</evidence>
<dbReference type="InterPro" id="IPR023214">
    <property type="entry name" value="HAD_sf"/>
</dbReference>
<dbReference type="PANTHER" id="PTHR42891:SF1">
    <property type="entry name" value="D-GLYCERO-BETA-D-MANNO-HEPTOSE-1,7-BISPHOSPHATE 7-PHOSPHATASE"/>
    <property type="match status" value="1"/>
</dbReference>
<proteinExistence type="predicted"/>
<name>A0A9W6QGS0_9ACTN</name>